<keyword evidence="1" id="KW-0812">Transmembrane</keyword>
<dbReference type="Proteomes" id="UP001174997">
    <property type="component" value="Unassembled WGS sequence"/>
</dbReference>
<accession>A0AA39ZG83</accession>
<feature type="transmembrane region" description="Helical" evidence="1">
    <location>
        <begin position="229"/>
        <end position="251"/>
    </location>
</feature>
<sequence>MSPTHKQIFWTIGVGTGDIGPTKRAQIAKAALTLHQNPAVVHANAAGGYDNHEAPEIALTLHASFEDVRSLKAEVQAALYKEGLPNVAVTLEEEVHWFTFADVEVKALKHSVSDYSLARDTIDELFRKPIGKAPPHPPRGLADALNKLVARLRSHGPLGPESAAALLESVRSTDVGDIPSDQKVEPLLISEDKYSRMKAARDDDVEAEIVGLQKAFSDLATATKTNTAVAYMVASGLLAVGGWMVTAYQAIGAAGSLSAAITSAIASIGGIAALVGIVTAVAAVILLLWVLLKDAVNALFVINGLETKIDMSGDSIINGERFEVTTEIPRADKNPDKPAGYGCGLYTYRKTRVWDYPVGLFGSTAGIAFQAQDNSQFSVGLDCPNTAMGGTNCIRVFGDLDAYDAASSADDTGYSTDTVTTNGHTFTGSRASSWGSINYAICSIE</sequence>
<feature type="transmembrane region" description="Helical" evidence="1">
    <location>
        <begin position="263"/>
        <end position="292"/>
    </location>
</feature>
<organism evidence="2 3">
    <name type="scientific">Cercophora samala</name>
    <dbReference type="NCBI Taxonomy" id="330535"/>
    <lineage>
        <taxon>Eukaryota</taxon>
        <taxon>Fungi</taxon>
        <taxon>Dikarya</taxon>
        <taxon>Ascomycota</taxon>
        <taxon>Pezizomycotina</taxon>
        <taxon>Sordariomycetes</taxon>
        <taxon>Sordariomycetidae</taxon>
        <taxon>Sordariales</taxon>
        <taxon>Lasiosphaeriaceae</taxon>
        <taxon>Cercophora</taxon>
    </lineage>
</organism>
<reference evidence="2" key="1">
    <citation type="submission" date="2023-06" db="EMBL/GenBank/DDBJ databases">
        <title>Genome-scale phylogeny and comparative genomics of the fungal order Sordariales.</title>
        <authorList>
            <consortium name="Lawrence Berkeley National Laboratory"/>
            <person name="Hensen N."/>
            <person name="Bonometti L."/>
            <person name="Westerberg I."/>
            <person name="Brannstrom I.O."/>
            <person name="Guillou S."/>
            <person name="Cros-Aarteil S."/>
            <person name="Calhoun S."/>
            <person name="Haridas S."/>
            <person name="Kuo A."/>
            <person name="Mondo S."/>
            <person name="Pangilinan J."/>
            <person name="Riley R."/>
            <person name="Labutti K."/>
            <person name="Andreopoulos B."/>
            <person name="Lipzen A."/>
            <person name="Chen C."/>
            <person name="Yanf M."/>
            <person name="Daum C."/>
            <person name="Ng V."/>
            <person name="Clum A."/>
            <person name="Steindorff A."/>
            <person name="Ohm R."/>
            <person name="Martin F."/>
            <person name="Silar P."/>
            <person name="Natvig D."/>
            <person name="Lalanne C."/>
            <person name="Gautier V."/>
            <person name="Ament-Velasquez S.L."/>
            <person name="Kruys A."/>
            <person name="Hutchinson M.I."/>
            <person name="Powell A.J."/>
            <person name="Barry K."/>
            <person name="Miller A.N."/>
            <person name="Grigoriev I.V."/>
            <person name="Debuchy R."/>
            <person name="Gladieux P."/>
            <person name="Thoren M.H."/>
            <person name="Johannesson H."/>
        </authorList>
    </citation>
    <scope>NUCLEOTIDE SEQUENCE</scope>
    <source>
        <strain evidence="2">CBS 307.81</strain>
    </source>
</reference>
<keyword evidence="3" id="KW-1185">Reference proteome</keyword>
<evidence type="ECO:0000313" key="2">
    <source>
        <dbReference type="EMBL" id="KAK0670336.1"/>
    </source>
</evidence>
<keyword evidence="1" id="KW-0472">Membrane</keyword>
<evidence type="ECO:0000313" key="3">
    <source>
        <dbReference type="Proteomes" id="UP001174997"/>
    </source>
</evidence>
<gene>
    <name evidence="2" type="ORF">QBC41DRAFT_301732</name>
</gene>
<proteinExistence type="predicted"/>
<protein>
    <submittedName>
        <fullName evidence="2">Uncharacterized protein</fullName>
    </submittedName>
</protein>
<dbReference type="AlphaFoldDB" id="A0AA39ZG83"/>
<comment type="caution">
    <text evidence="2">The sequence shown here is derived from an EMBL/GenBank/DDBJ whole genome shotgun (WGS) entry which is preliminary data.</text>
</comment>
<keyword evidence="1" id="KW-1133">Transmembrane helix</keyword>
<name>A0AA39ZG83_9PEZI</name>
<dbReference type="EMBL" id="JAULSY010000033">
    <property type="protein sequence ID" value="KAK0670336.1"/>
    <property type="molecule type" value="Genomic_DNA"/>
</dbReference>
<evidence type="ECO:0000256" key="1">
    <source>
        <dbReference type="SAM" id="Phobius"/>
    </source>
</evidence>